<feature type="domain" description="DUF4142" evidence="3">
    <location>
        <begin position="42"/>
        <end position="103"/>
    </location>
</feature>
<dbReference type="Pfam" id="PF13628">
    <property type="entry name" value="DUF4142"/>
    <property type="match status" value="2"/>
</dbReference>
<dbReference type="AlphaFoldDB" id="A0A212SHL8"/>
<evidence type="ECO:0000256" key="2">
    <source>
        <dbReference type="SAM" id="SignalP"/>
    </source>
</evidence>
<sequence length="250" mass="26921">MKKVFVAPTLIFLLAGVGSAQHAAAQQASSGAAPRRQTVTEQDRKFFDAVAKDNQAEIQLCRYGAEKAQSPAVKAFARMVGNDHEEFQSKLVKLMRPRTAAHATPRPHAHRSANAHVRHAHPHHAHRAHPRPHPPANAQAPAAAAPPAATAATAAPAQAQPPKNTEAQKGNDQQHDEILAKLKDKSGADFDNAFVQAQIDNHDHGFIDKFDAGAKSRDSESVRLLAQQGADLCKQHLELAKTVKETIGKP</sequence>
<organism evidence="4 5">
    <name type="scientific">Rhodoblastus acidophilus</name>
    <name type="common">Rhodopseudomonas acidophila</name>
    <dbReference type="NCBI Taxonomy" id="1074"/>
    <lineage>
        <taxon>Bacteria</taxon>
        <taxon>Pseudomonadati</taxon>
        <taxon>Pseudomonadota</taxon>
        <taxon>Alphaproteobacteria</taxon>
        <taxon>Hyphomicrobiales</taxon>
        <taxon>Rhodoblastaceae</taxon>
        <taxon>Rhodoblastus</taxon>
    </lineage>
</organism>
<dbReference type="PANTHER" id="PTHR38593:SF1">
    <property type="entry name" value="BLR2558 PROTEIN"/>
    <property type="match status" value="1"/>
</dbReference>
<gene>
    <name evidence="4" type="ORF">SAMN06265338_1452</name>
</gene>
<feature type="compositionally biased region" description="Low complexity" evidence="1">
    <location>
        <begin position="136"/>
        <end position="162"/>
    </location>
</feature>
<dbReference type="InterPro" id="IPR012347">
    <property type="entry name" value="Ferritin-like"/>
</dbReference>
<feature type="chain" id="PRO_5013030245" description="DUF4142 domain-containing protein" evidence="2">
    <location>
        <begin position="24"/>
        <end position="250"/>
    </location>
</feature>
<reference evidence="5" key="1">
    <citation type="submission" date="2017-06" db="EMBL/GenBank/DDBJ databases">
        <authorList>
            <person name="Varghese N."/>
            <person name="Submissions S."/>
        </authorList>
    </citation>
    <scope>NUCLEOTIDE SEQUENCE [LARGE SCALE GENOMIC DNA]</scope>
    <source>
        <strain evidence="5">DSM 137</strain>
    </source>
</reference>
<proteinExistence type="predicted"/>
<keyword evidence="2" id="KW-0732">Signal</keyword>
<evidence type="ECO:0000313" key="4">
    <source>
        <dbReference type="EMBL" id="SNB85140.1"/>
    </source>
</evidence>
<dbReference type="Proteomes" id="UP000198418">
    <property type="component" value="Unassembled WGS sequence"/>
</dbReference>
<feature type="compositionally biased region" description="Basic residues" evidence="1">
    <location>
        <begin position="105"/>
        <end position="132"/>
    </location>
</feature>
<dbReference type="PANTHER" id="PTHR38593">
    <property type="entry name" value="BLR2558 PROTEIN"/>
    <property type="match status" value="1"/>
</dbReference>
<name>A0A212SHL8_RHOAC</name>
<evidence type="ECO:0000259" key="3">
    <source>
        <dbReference type="Pfam" id="PF13628"/>
    </source>
</evidence>
<feature type="signal peptide" evidence="2">
    <location>
        <begin position="1"/>
        <end position="23"/>
    </location>
</feature>
<dbReference type="RefSeq" id="WP_176440472.1">
    <property type="nucleotide sequence ID" value="NZ_FYDG01000045.1"/>
</dbReference>
<dbReference type="EMBL" id="FYDG01000045">
    <property type="protein sequence ID" value="SNB85140.1"/>
    <property type="molecule type" value="Genomic_DNA"/>
</dbReference>
<keyword evidence="5" id="KW-1185">Reference proteome</keyword>
<dbReference type="InterPro" id="IPR025419">
    <property type="entry name" value="DUF4142"/>
</dbReference>
<evidence type="ECO:0000256" key="1">
    <source>
        <dbReference type="SAM" id="MobiDB-lite"/>
    </source>
</evidence>
<protein>
    <recommendedName>
        <fullName evidence="3">DUF4142 domain-containing protein</fullName>
    </recommendedName>
</protein>
<accession>A0A212SHL8</accession>
<feature type="region of interest" description="Disordered" evidence="1">
    <location>
        <begin position="98"/>
        <end position="173"/>
    </location>
</feature>
<evidence type="ECO:0000313" key="5">
    <source>
        <dbReference type="Proteomes" id="UP000198418"/>
    </source>
</evidence>
<feature type="domain" description="DUF4142" evidence="3">
    <location>
        <begin position="152"/>
        <end position="242"/>
    </location>
</feature>
<dbReference type="Gene3D" id="1.20.1260.10">
    <property type="match status" value="1"/>
</dbReference>